<protein>
    <recommendedName>
        <fullName evidence="5">Fibronectin type-III domain-containing protein</fullName>
    </recommendedName>
</protein>
<feature type="compositionally biased region" description="Polar residues" evidence="1">
    <location>
        <begin position="147"/>
        <end position="160"/>
    </location>
</feature>
<evidence type="ECO:0000313" key="3">
    <source>
        <dbReference type="EMBL" id="KAF6736813.1"/>
    </source>
</evidence>
<evidence type="ECO:0000313" key="4">
    <source>
        <dbReference type="Proteomes" id="UP000646548"/>
    </source>
</evidence>
<feature type="region of interest" description="Disordered" evidence="1">
    <location>
        <begin position="147"/>
        <end position="200"/>
    </location>
</feature>
<accession>A0A834FMG4</accession>
<evidence type="ECO:0008006" key="5">
    <source>
        <dbReference type="Google" id="ProtNLM"/>
    </source>
</evidence>
<evidence type="ECO:0000256" key="2">
    <source>
        <dbReference type="SAM" id="Phobius"/>
    </source>
</evidence>
<evidence type="ECO:0000256" key="1">
    <source>
        <dbReference type="SAM" id="MobiDB-lite"/>
    </source>
</evidence>
<proteinExistence type="predicted"/>
<keyword evidence="2" id="KW-0472">Membrane</keyword>
<reference evidence="3" key="1">
    <citation type="journal article" name="BMC Genomics">
        <title>Long-read sequencing and de novo genome assembly of marine medaka (Oryzias melastigma).</title>
        <authorList>
            <person name="Liang P."/>
            <person name="Saqib H.S.A."/>
            <person name="Ni X."/>
            <person name="Shen Y."/>
        </authorList>
    </citation>
    <scope>NUCLEOTIDE SEQUENCE</scope>
    <source>
        <strain evidence="3">Bigg-433</strain>
    </source>
</reference>
<keyword evidence="2" id="KW-0812">Transmembrane</keyword>
<feature type="transmembrane region" description="Helical" evidence="2">
    <location>
        <begin position="47"/>
        <end position="75"/>
    </location>
</feature>
<name>A0A834FMG4_ORYME</name>
<feature type="compositionally biased region" description="Basic and acidic residues" evidence="1">
    <location>
        <begin position="184"/>
        <end position="199"/>
    </location>
</feature>
<dbReference type="AlphaFoldDB" id="A0A834FMG4"/>
<dbReference type="EMBL" id="WKFB01000077">
    <property type="protein sequence ID" value="KAF6736813.1"/>
    <property type="molecule type" value="Genomic_DNA"/>
</dbReference>
<keyword evidence="2" id="KW-1133">Transmembrane helix</keyword>
<dbReference type="Proteomes" id="UP000646548">
    <property type="component" value="Unassembled WGS sequence"/>
</dbReference>
<comment type="caution">
    <text evidence="3">The sequence shown here is derived from an EMBL/GenBank/DDBJ whole genome shotgun (WGS) entry which is preliminary data.</text>
</comment>
<sequence length="376" mass="40937">MDQRTKVFTGLQQGTKYCVSAMVEGKGALFYSDKSASQCLNLPEQEWYILAISSLSILGFLAVVFIIGMIILCYVRVPAKTPAALKSTKSGWHPLSVAEGPTEVVTDKGWFLARNRVVVNLPVSHVTAAGETKDTKRTSVNSWVSMETNSATDNGGSSPSRQEDSGCGSLMESENSTSSQYPLTDDRTPADPVRQREDSGVGMDTKLELSSVNLDVPDHTHLIETGSYLSQRPSVSQNPACNEENIPTETILAEVVTGYRAGPQSCICSGAGQCSWCLKFSHFVKEVSKHRAVSTENGQLDNQSDLMDSYNGKLVFSSYASTPQMETVILHDAETTILHMNDTFPLLASLPLMSCGQDFNMNNMQLSLCDVQMTND</sequence>
<gene>
    <name evidence="3" type="ORF">FQA47_013996</name>
</gene>
<organism evidence="3 4">
    <name type="scientific">Oryzias melastigma</name>
    <name type="common">Marine medaka</name>
    <dbReference type="NCBI Taxonomy" id="30732"/>
    <lineage>
        <taxon>Eukaryota</taxon>
        <taxon>Metazoa</taxon>
        <taxon>Chordata</taxon>
        <taxon>Craniata</taxon>
        <taxon>Vertebrata</taxon>
        <taxon>Euteleostomi</taxon>
        <taxon>Actinopterygii</taxon>
        <taxon>Neopterygii</taxon>
        <taxon>Teleostei</taxon>
        <taxon>Neoteleostei</taxon>
        <taxon>Acanthomorphata</taxon>
        <taxon>Ovalentaria</taxon>
        <taxon>Atherinomorphae</taxon>
        <taxon>Beloniformes</taxon>
        <taxon>Adrianichthyidae</taxon>
        <taxon>Oryziinae</taxon>
        <taxon>Oryzias</taxon>
    </lineage>
</organism>
<feature type="compositionally biased region" description="Polar residues" evidence="1">
    <location>
        <begin position="172"/>
        <end position="182"/>
    </location>
</feature>